<evidence type="ECO:0000313" key="8">
    <source>
        <dbReference type="Proteomes" id="UP000228380"/>
    </source>
</evidence>
<evidence type="ECO:0000256" key="1">
    <source>
        <dbReference type="ARBA" id="ARBA00004123"/>
    </source>
</evidence>
<dbReference type="InterPro" id="IPR002100">
    <property type="entry name" value="TF_MADSbox"/>
</dbReference>
<dbReference type="SMART" id="SM00432">
    <property type="entry name" value="MADS"/>
    <property type="match status" value="1"/>
</dbReference>
<keyword evidence="5" id="KW-0539">Nucleus</keyword>
<accession>A0A8B7BW55</accession>
<sequence length="535" mass="59982">MPRKKVVLQPHPTEQARMQCYLTRRNGIKKKVRELSILCDAEIVHIAIPPTGEPSLVLGEHTNLLAILDRFANIDPLIRERRRRQVIDCLKNSYKKKGHEISTDSLLQYNMSGSEEVEECCNRIRELQEKIDAVNRNLSHWRNPGAIDDIFEIIVKEEILHNSLQLVREQKARLEQRNGAPDSTALEVPSFAFTQHTNPQPVRGALCQELPQRDPAHQNASGGPVGIGAGFNLPPYRQIIQNSLGHENPTNLEALLSEYLVNPNHPLSNEVSNNLLPQRVSSFPGMSNVLIVDSITDSSFHPQRQITQSTTNHEFPASTEARREERFGVSNSNACEVPCFDFAPISSQPLEGILNQVPPDRDVALPPLPEVFVEAADNGAGFNLHQHDQTAQSLLCHVYPTNLEASLSANLADPSHQLSTDVSDNLLFQRVSNFPSISNELHTDRLTGSNFYSQRLMADSTTSHEFPATSETWGLINMDRPWEGVLNYVPFQQEPNLPGPSQWENTNMQGLGRIKSCNRDFNFGSSPGYSWLPWP</sequence>
<organism evidence="8 9">
    <name type="scientific">Phoenix dactylifera</name>
    <name type="common">Date palm</name>
    <dbReference type="NCBI Taxonomy" id="42345"/>
    <lineage>
        <taxon>Eukaryota</taxon>
        <taxon>Viridiplantae</taxon>
        <taxon>Streptophyta</taxon>
        <taxon>Embryophyta</taxon>
        <taxon>Tracheophyta</taxon>
        <taxon>Spermatophyta</taxon>
        <taxon>Magnoliopsida</taxon>
        <taxon>Liliopsida</taxon>
        <taxon>Arecaceae</taxon>
        <taxon>Coryphoideae</taxon>
        <taxon>Phoeniceae</taxon>
        <taxon>Phoenix</taxon>
    </lineage>
</organism>
<evidence type="ECO:0000259" key="7">
    <source>
        <dbReference type="PROSITE" id="PS50066"/>
    </source>
</evidence>
<feature type="coiled-coil region" evidence="6">
    <location>
        <begin position="117"/>
        <end position="177"/>
    </location>
</feature>
<protein>
    <submittedName>
        <fullName evidence="9">Uncharacterized protein LOC103704915</fullName>
    </submittedName>
</protein>
<gene>
    <name evidence="9" type="primary">LOC103704915</name>
</gene>
<dbReference type="OrthoDB" id="10344816at2759"/>
<dbReference type="PANTHER" id="PTHR48019">
    <property type="entry name" value="SERUM RESPONSE FACTOR HOMOLOG"/>
    <property type="match status" value="1"/>
</dbReference>
<keyword evidence="3" id="KW-0238">DNA-binding</keyword>
<dbReference type="SUPFAM" id="SSF55455">
    <property type="entry name" value="SRF-like"/>
    <property type="match status" value="1"/>
</dbReference>
<dbReference type="InterPro" id="IPR036879">
    <property type="entry name" value="TF_MADSbox_sf"/>
</dbReference>
<dbReference type="GO" id="GO:0005634">
    <property type="term" value="C:nucleus"/>
    <property type="evidence" value="ECO:0007669"/>
    <property type="project" value="UniProtKB-SubCell"/>
</dbReference>
<comment type="subcellular location">
    <subcellularLocation>
        <location evidence="1">Nucleus</location>
    </subcellularLocation>
</comment>
<dbReference type="PROSITE" id="PS50066">
    <property type="entry name" value="MADS_BOX_2"/>
    <property type="match status" value="1"/>
</dbReference>
<dbReference type="KEGG" id="pda:103704915"/>
<dbReference type="Gene3D" id="3.40.1810.10">
    <property type="entry name" value="Transcription factor, MADS-box"/>
    <property type="match status" value="1"/>
</dbReference>
<evidence type="ECO:0000256" key="3">
    <source>
        <dbReference type="ARBA" id="ARBA00023125"/>
    </source>
</evidence>
<evidence type="ECO:0000256" key="6">
    <source>
        <dbReference type="SAM" id="Coils"/>
    </source>
</evidence>
<dbReference type="GO" id="GO:0046983">
    <property type="term" value="F:protein dimerization activity"/>
    <property type="evidence" value="ECO:0007669"/>
    <property type="project" value="InterPro"/>
</dbReference>
<proteinExistence type="predicted"/>
<reference evidence="9" key="2">
    <citation type="submission" date="2025-08" db="UniProtKB">
        <authorList>
            <consortium name="RefSeq"/>
        </authorList>
    </citation>
    <scope>IDENTIFICATION</scope>
    <source>
        <tissue evidence="9">Young leaves</tissue>
    </source>
</reference>
<dbReference type="InterPro" id="IPR050142">
    <property type="entry name" value="MADS-box/MEF2_TF"/>
</dbReference>
<evidence type="ECO:0000313" key="9">
    <source>
        <dbReference type="RefSeq" id="XP_008786646.2"/>
    </source>
</evidence>
<dbReference type="GeneID" id="103704915"/>
<keyword evidence="8" id="KW-1185">Reference proteome</keyword>
<keyword evidence="4" id="KW-0804">Transcription</keyword>
<dbReference type="AlphaFoldDB" id="A0A8B7BW55"/>
<dbReference type="Pfam" id="PF00319">
    <property type="entry name" value="SRF-TF"/>
    <property type="match status" value="1"/>
</dbReference>
<dbReference type="GO" id="GO:0003677">
    <property type="term" value="F:DNA binding"/>
    <property type="evidence" value="ECO:0007669"/>
    <property type="project" value="UniProtKB-KW"/>
</dbReference>
<name>A0A8B7BW55_PHODC</name>
<dbReference type="CDD" id="cd00120">
    <property type="entry name" value="MADS"/>
    <property type="match status" value="1"/>
</dbReference>
<reference evidence="8" key="1">
    <citation type="journal article" date="2019" name="Nat. Commun.">
        <title>Genome-wide association mapping of date palm fruit traits.</title>
        <authorList>
            <person name="Hazzouri K.M."/>
            <person name="Gros-Balthazard M."/>
            <person name="Flowers J.M."/>
            <person name="Copetti D."/>
            <person name="Lemansour A."/>
            <person name="Lebrun M."/>
            <person name="Masmoudi K."/>
            <person name="Ferrand S."/>
            <person name="Dhar M.I."/>
            <person name="Fresquez Z.A."/>
            <person name="Rosas U."/>
            <person name="Zhang J."/>
            <person name="Talag J."/>
            <person name="Lee S."/>
            <person name="Kudrna D."/>
            <person name="Powell R.F."/>
            <person name="Leitch I.J."/>
            <person name="Krueger R.R."/>
            <person name="Wing R.A."/>
            <person name="Amiri K.M.A."/>
            <person name="Purugganan M.D."/>
        </authorList>
    </citation>
    <scope>NUCLEOTIDE SEQUENCE [LARGE SCALE GENOMIC DNA]</scope>
    <source>
        <strain evidence="8">cv. Khalas</strain>
    </source>
</reference>
<evidence type="ECO:0000256" key="4">
    <source>
        <dbReference type="ARBA" id="ARBA00023163"/>
    </source>
</evidence>
<evidence type="ECO:0000256" key="5">
    <source>
        <dbReference type="ARBA" id="ARBA00023242"/>
    </source>
</evidence>
<dbReference type="RefSeq" id="XP_008786646.2">
    <property type="nucleotide sequence ID" value="XM_008788424.3"/>
</dbReference>
<feature type="domain" description="MADS-box" evidence="7">
    <location>
        <begin position="1"/>
        <end position="53"/>
    </location>
</feature>
<keyword evidence="2" id="KW-0805">Transcription regulation</keyword>
<dbReference type="Proteomes" id="UP000228380">
    <property type="component" value="Chromosome 8"/>
</dbReference>
<evidence type="ECO:0000256" key="2">
    <source>
        <dbReference type="ARBA" id="ARBA00023015"/>
    </source>
</evidence>
<keyword evidence="6" id="KW-0175">Coiled coil</keyword>